<feature type="chain" id="PRO_5002902490" evidence="8">
    <location>
        <begin position="23"/>
        <end position="444"/>
    </location>
</feature>
<organism evidence="9 10">
    <name type="scientific">Persephonella marina (strain DSM 14350 / EX-H1)</name>
    <dbReference type="NCBI Taxonomy" id="123214"/>
    <lineage>
        <taxon>Bacteria</taxon>
        <taxon>Pseudomonadati</taxon>
        <taxon>Aquificota</taxon>
        <taxon>Aquificia</taxon>
        <taxon>Aquificales</taxon>
        <taxon>Hydrogenothermaceae</taxon>
        <taxon>Persephonella</taxon>
    </lineage>
</organism>
<dbReference type="SUPFAM" id="SSF56935">
    <property type="entry name" value="Porins"/>
    <property type="match status" value="1"/>
</dbReference>
<keyword evidence="5 8" id="KW-0732">Signal</keyword>
<accession>C0QP59</accession>
<sequence length="444" mass="47887">MKKVVGLAAVLSSALLTTSAFATNGDNMIGVSPASRAMGGIGVGMCVGPTDAIFRNPAWLSREKGFNVSFGGILFMPHVKGRSKGYFDTDPANPGGVVSTDTGYVTSKADTFMIPEIAITNQISDNVVIGIGAYGVSGMGVDYRDKNLALGPDGKYHNGLAKMHTTLQFMRIVPAVGYKVNEALTVGGALHLAWGSLDLGAELGYDSDGDGIPDTFFNAGGGQSQSYGIGASLGINFKPTENICIGASYQSSVKMTYKNVFDSNGDGKFEDLKLEQPQEFAVGVGYRPVETFKIGFDVRWINWSDADGYKQFKWEDQWVFAVGGEYKVTPKLALRAGYNYGKTPIKSKSNLNTANANNIPDFSQPFPDYNVEWFNLIGFPAIAEQHITLGFGYQFTEKFTLNMSYVRAFEKKVESSASVMASKDLIAGAKNAQDSIGISLDWHF</sequence>
<evidence type="ECO:0000256" key="8">
    <source>
        <dbReference type="SAM" id="SignalP"/>
    </source>
</evidence>
<keyword evidence="10" id="KW-1185">Reference proteome</keyword>
<keyword evidence="7" id="KW-0998">Cell outer membrane</keyword>
<dbReference type="GO" id="GO:0015483">
    <property type="term" value="F:long-chain fatty acid transporting porin activity"/>
    <property type="evidence" value="ECO:0007669"/>
    <property type="project" value="TreeGrafter"/>
</dbReference>
<evidence type="ECO:0000313" key="10">
    <source>
        <dbReference type="Proteomes" id="UP000001366"/>
    </source>
</evidence>
<dbReference type="Proteomes" id="UP000001366">
    <property type="component" value="Chromosome"/>
</dbReference>
<dbReference type="RefSeq" id="WP_012676697.1">
    <property type="nucleotide sequence ID" value="NC_012440.1"/>
</dbReference>
<evidence type="ECO:0000256" key="6">
    <source>
        <dbReference type="ARBA" id="ARBA00023136"/>
    </source>
</evidence>
<dbReference type="GO" id="GO:0009279">
    <property type="term" value="C:cell outer membrane"/>
    <property type="evidence" value="ECO:0007669"/>
    <property type="project" value="UniProtKB-SubCell"/>
</dbReference>
<evidence type="ECO:0000256" key="1">
    <source>
        <dbReference type="ARBA" id="ARBA00004571"/>
    </source>
</evidence>
<dbReference type="AlphaFoldDB" id="C0QP59"/>
<evidence type="ECO:0000313" key="9">
    <source>
        <dbReference type="EMBL" id="ACO04459.1"/>
    </source>
</evidence>
<dbReference type="OrthoDB" id="9922at2"/>
<dbReference type="Pfam" id="PF03349">
    <property type="entry name" value="Toluene_X"/>
    <property type="match status" value="1"/>
</dbReference>
<dbReference type="eggNOG" id="COG2067">
    <property type="taxonomic scope" value="Bacteria"/>
</dbReference>
<dbReference type="KEGG" id="pmx:PERMA_0666"/>
<dbReference type="HOGENOM" id="CLU_035981_1_2_0"/>
<gene>
    <name evidence="9" type="ordered locus">PERMA_0666</name>
</gene>
<evidence type="ECO:0000256" key="2">
    <source>
        <dbReference type="ARBA" id="ARBA00008163"/>
    </source>
</evidence>
<keyword evidence="3" id="KW-1134">Transmembrane beta strand</keyword>
<dbReference type="Gene3D" id="2.40.160.60">
    <property type="entry name" value="Outer membrane protein transport protein (OMPP1/FadL/TodX)"/>
    <property type="match status" value="1"/>
</dbReference>
<dbReference type="EMBL" id="CP001230">
    <property type="protein sequence ID" value="ACO04459.1"/>
    <property type="molecule type" value="Genomic_DNA"/>
</dbReference>
<proteinExistence type="inferred from homology"/>
<reference evidence="9 10" key="1">
    <citation type="journal article" date="2009" name="J. Bacteriol.">
        <title>Complete and draft genome sequences of six members of the Aquificales.</title>
        <authorList>
            <person name="Reysenbach A.L."/>
            <person name="Hamamura N."/>
            <person name="Podar M."/>
            <person name="Griffiths E."/>
            <person name="Ferreira S."/>
            <person name="Hochstein R."/>
            <person name="Heidelberg J."/>
            <person name="Johnson J."/>
            <person name="Mead D."/>
            <person name="Pohorille A."/>
            <person name="Sarmiento M."/>
            <person name="Schweighofer K."/>
            <person name="Seshadri R."/>
            <person name="Voytek M.A."/>
        </authorList>
    </citation>
    <scope>NUCLEOTIDE SEQUENCE [LARGE SCALE GENOMIC DNA]</scope>
    <source>
        <strain evidence="10">DSM 14350 / EX-H1</strain>
    </source>
</reference>
<dbReference type="PANTHER" id="PTHR35093">
    <property type="entry name" value="OUTER MEMBRANE PROTEIN NMB0088-RELATED"/>
    <property type="match status" value="1"/>
</dbReference>
<dbReference type="PANTHER" id="PTHR35093:SF8">
    <property type="entry name" value="OUTER MEMBRANE PROTEIN NMB0088-RELATED"/>
    <property type="match status" value="1"/>
</dbReference>
<dbReference type="STRING" id="123214.PERMA_0666"/>
<feature type="signal peptide" evidence="8">
    <location>
        <begin position="1"/>
        <end position="22"/>
    </location>
</feature>
<name>C0QP59_PERMH</name>
<protein>
    <submittedName>
        <fullName evidence="9">Membrane protein involved in aromatic hydrocarbon degradation</fullName>
    </submittedName>
</protein>
<comment type="similarity">
    <text evidence="2">Belongs to the OmpP1/FadL family.</text>
</comment>
<dbReference type="InterPro" id="IPR005017">
    <property type="entry name" value="OMPP1/FadL/TodX"/>
</dbReference>
<keyword evidence="6" id="KW-0472">Membrane</keyword>
<evidence type="ECO:0000256" key="4">
    <source>
        <dbReference type="ARBA" id="ARBA00022692"/>
    </source>
</evidence>
<keyword evidence="4" id="KW-0812">Transmembrane</keyword>
<evidence type="ECO:0000256" key="3">
    <source>
        <dbReference type="ARBA" id="ARBA00022452"/>
    </source>
</evidence>
<dbReference type="PaxDb" id="123214-PERMA_0666"/>
<evidence type="ECO:0000256" key="7">
    <source>
        <dbReference type="ARBA" id="ARBA00023237"/>
    </source>
</evidence>
<evidence type="ECO:0000256" key="5">
    <source>
        <dbReference type="ARBA" id="ARBA00022729"/>
    </source>
</evidence>
<comment type="subcellular location">
    <subcellularLocation>
        <location evidence="1">Cell outer membrane</location>
        <topology evidence="1">Multi-pass membrane protein</topology>
    </subcellularLocation>
</comment>